<evidence type="ECO:0000256" key="1">
    <source>
        <dbReference type="SAM" id="Phobius"/>
    </source>
</evidence>
<evidence type="ECO:0000313" key="2">
    <source>
        <dbReference type="EMBL" id="BBY28938.1"/>
    </source>
</evidence>
<gene>
    <name evidence="2" type="ORF">MSEDJ_30340</name>
</gene>
<proteinExistence type="predicted"/>
<dbReference type="EMBL" id="AP022588">
    <property type="protein sequence ID" value="BBY28938.1"/>
    <property type="molecule type" value="Genomic_DNA"/>
</dbReference>
<evidence type="ECO:0000313" key="3">
    <source>
        <dbReference type="Proteomes" id="UP000467193"/>
    </source>
</evidence>
<name>A0A7I7QRC0_9MYCO</name>
<feature type="transmembrane region" description="Helical" evidence="1">
    <location>
        <begin position="58"/>
        <end position="76"/>
    </location>
</feature>
<keyword evidence="1" id="KW-0812">Transmembrane</keyword>
<dbReference type="AlphaFoldDB" id="A0A7I7QRC0"/>
<organism evidence="2 3">
    <name type="scientific">Mycolicibacterium sediminis</name>
    <dbReference type="NCBI Taxonomy" id="1286180"/>
    <lineage>
        <taxon>Bacteria</taxon>
        <taxon>Bacillati</taxon>
        <taxon>Actinomycetota</taxon>
        <taxon>Actinomycetes</taxon>
        <taxon>Mycobacteriales</taxon>
        <taxon>Mycobacteriaceae</taxon>
        <taxon>Mycolicibacterium</taxon>
    </lineage>
</organism>
<protein>
    <submittedName>
        <fullName evidence="2">Uncharacterized protein</fullName>
    </submittedName>
</protein>
<keyword evidence="3" id="KW-1185">Reference proteome</keyword>
<accession>A0A7I7QRC0</accession>
<keyword evidence="1" id="KW-1133">Transmembrane helix</keyword>
<feature type="transmembrane region" description="Helical" evidence="1">
    <location>
        <begin position="83"/>
        <end position="100"/>
    </location>
</feature>
<keyword evidence="1" id="KW-0472">Membrane</keyword>
<sequence length="150" mass="16764">MKPSVQRILLVVLSLFGLVTGVWAYFFPRHWYDTFPGMGLSWLPQLGPFNEHFATDTGAMFMGLVTLSIAAFIWVANTTLVRVVGAAWTVFNLLHWIFHMRMLHMYEPRDQILNAITLSAILVVSALLLLPTRRATQADTNAVSQAGTAT</sequence>
<dbReference type="KEGG" id="msei:MSEDJ_30340"/>
<dbReference type="Proteomes" id="UP000467193">
    <property type="component" value="Chromosome"/>
</dbReference>
<feature type="transmembrane region" description="Helical" evidence="1">
    <location>
        <begin position="112"/>
        <end position="130"/>
    </location>
</feature>
<reference evidence="2 3" key="1">
    <citation type="journal article" date="2019" name="Emerg. Microbes Infect.">
        <title>Comprehensive subspecies identification of 175 nontuberculous mycobacteria species based on 7547 genomic profiles.</title>
        <authorList>
            <person name="Matsumoto Y."/>
            <person name="Kinjo T."/>
            <person name="Motooka D."/>
            <person name="Nabeya D."/>
            <person name="Jung N."/>
            <person name="Uechi K."/>
            <person name="Horii T."/>
            <person name="Iida T."/>
            <person name="Fujita J."/>
            <person name="Nakamura S."/>
        </authorList>
    </citation>
    <scope>NUCLEOTIDE SEQUENCE [LARGE SCALE GENOMIC DNA]</scope>
    <source>
        <strain evidence="2 3">JCM 17899</strain>
    </source>
</reference>